<evidence type="ECO:0008006" key="3">
    <source>
        <dbReference type="Google" id="ProtNLM"/>
    </source>
</evidence>
<name>A0A1Q2HVG3_9CORY</name>
<sequence length="124" mass="13676">MTQQDTLNNFLNSLAEDLNGFIGASIVDLDTGMSLASVSKYPDFDLDVAAAYNSEMVKAKFKTMDALSINATLEDMLLTLTGQLHLIKFLDKDTFIYLAVNSAQSNLALMRKAVITKVREYDLA</sequence>
<reference evidence="1 2" key="1">
    <citation type="submission" date="2016-12" db="EMBL/GenBank/DDBJ databases">
        <authorList>
            <person name="Song W.-J."/>
            <person name="Kurnit D.M."/>
        </authorList>
    </citation>
    <scope>NUCLEOTIDE SEQUENCE [LARGE SCALE GENOMIC DNA]</scope>
    <source>
        <strain evidence="1 2">DSM 30827</strain>
    </source>
</reference>
<keyword evidence="2" id="KW-1185">Reference proteome</keyword>
<organism evidence="1 2">
    <name type="scientific">Corynebacterium glaucum</name>
    <dbReference type="NCBI Taxonomy" id="187491"/>
    <lineage>
        <taxon>Bacteria</taxon>
        <taxon>Bacillati</taxon>
        <taxon>Actinomycetota</taxon>
        <taxon>Actinomycetes</taxon>
        <taxon>Mycobacteriales</taxon>
        <taxon>Corynebacteriaceae</taxon>
        <taxon>Corynebacterium</taxon>
    </lineage>
</organism>
<evidence type="ECO:0000313" key="1">
    <source>
        <dbReference type="EMBL" id="AQQ14825.1"/>
    </source>
</evidence>
<evidence type="ECO:0000313" key="2">
    <source>
        <dbReference type="Proteomes" id="UP000217209"/>
    </source>
</evidence>
<accession>A0A1Q2HVG3</accession>
<protein>
    <recommendedName>
        <fullName evidence="3">Roadblock/LC7 domain protein</fullName>
    </recommendedName>
</protein>
<gene>
    <name evidence="1" type="ORF">CGLAU_04255</name>
</gene>
<dbReference type="KEGG" id="cgv:CGLAU_04255"/>
<dbReference type="EMBL" id="CP019688">
    <property type="protein sequence ID" value="AQQ14825.1"/>
    <property type="molecule type" value="Genomic_DNA"/>
</dbReference>
<dbReference type="AlphaFoldDB" id="A0A1Q2HVG3"/>
<proteinExistence type="predicted"/>
<dbReference type="RefSeq" id="WP_095659610.1">
    <property type="nucleotide sequence ID" value="NZ_BAAAKB010000006.1"/>
</dbReference>
<dbReference type="Proteomes" id="UP000217209">
    <property type="component" value="Chromosome"/>
</dbReference>
<dbReference type="SUPFAM" id="SSF103196">
    <property type="entry name" value="Roadblock/LC7 domain"/>
    <property type="match status" value="1"/>
</dbReference>
<dbReference type="OrthoDB" id="572168at2"/>